<dbReference type="RefSeq" id="WP_349118511.1">
    <property type="nucleotide sequence ID" value="NZ_JBBMFM010000100.1"/>
</dbReference>
<accession>A0ABV1DAF2</accession>
<evidence type="ECO:0008006" key="3">
    <source>
        <dbReference type="Google" id="ProtNLM"/>
    </source>
</evidence>
<dbReference type="EMBL" id="JBBMFM010000100">
    <property type="protein sequence ID" value="MEQ2427355.1"/>
    <property type="molecule type" value="Genomic_DNA"/>
</dbReference>
<dbReference type="Proteomes" id="UP001454086">
    <property type="component" value="Unassembled WGS sequence"/>
</dbReference>
<evidence type="ECO:0000313" key="2">
    <source>
        <dbReference type="Proteomes" id="UP001454086"/>
    </source>
</evidence>
<keyword evidence="2" id="KW-1185">Reference proteome</keyword>
<feature type="non-terminal residue" evidence="1">
    <location>
        <position position="73"/>
    </location>
</feature>
<name>A0ABV1DAF2_9FIRM</name>
<evidence type="ECO:0000313" key="1">
    <source>
        <dbReference type="EMBL" id="MEQ2427355.1"/>
    </source>
</evidence>
<organism evidence="1 2">
    <name type="scientific">Enterocloster hominis</name>
    <name type="common">ex Hitch et al. 2024</name>
    <dbReference type="NCBI Taxonomy" id="1917870"/>
    <lineage>
        <taxon>Bacteria</taxon>
        <taxon>Bacillati</taxon>
        <taxon>Bacillota</taxon>
        <taxon>Clostridia</taxon>
        <taxon>Lachnospirales</taxon>
        <taxon>Lachnospiraceae</taxon>
        <taxon>Enterocloster</taxon>
    </lineage>
</organism>
<gene>
    <name evidence="1" type="ORF">WMQ36_20525</name>
</gene>
<comment type="caution">
    <text evidence="1">The sequence shown here is derived from an EMBL/GenBank/DDBJ whole genome shotgun (WGS) entry which is preliminary data.</text>
</comment>
<proteinExistence type="predicted"/>
<protein>
    <recommendedName>
        <fullName evidence="3">ABC transporter permease</fullName>
    </recommendedName>
</protein>
<sequence length="73" mass="7909">MKVIYKYILMNVRERKTRTLVMLLSILLSTTLLFVSFSIGASYESAQRKLARGAAGSATVSVTAVNGGIDIGR</sequence>
<reference evidence="1 2" key="1">
    <citation type="submission" date="2024-03" db="EMBL/GenBank/DDBJ databases">
        <title>Human intestinal bacterial collection.</title>
        <authorList>
            <person name="Pauvert C."/>
            <person name="Hitch T.C.A."/>
            <person name="Clavel T."/>
        </authorList>
    </citation>
    <scope>NUCLEOTIDE SEQUENCE [LARGE SCALE GENOMIC DNA]</scope>
    <source>
        <strain evidence="1 2">CLA-SR-H021</strain>
    </source>
</reference>